<evidence type="ECO:0000256" key="5">
    <source>
        <dbReference type="ARBA" id="ARBA00023065"/>
    </source>
</evidence>
<dbReference type="CDD" id="cd06186">
    <property type="entry name" value="NOX_Duox_like_FAD_NADP"/>
    <property type="match status" value="1"/>
</dbReference>
<dbReference type="GO" id="GO:0005886">
    <property type="term" value="C:plasma membrane"/>
    <property type="evidence" value="ECO:0007669"/>
    <property type="project" value="TreeGrafter"/>
</dbReference>
<evidence type="ECO:0000256" key="9">
    <source>
        <dbReference type="SAM" id="SignalP"/>
    </source>
</evidence>
<dbReference type="GO" id="GO:0006826">
    <property type="term" value="P:iron ion transport"/>
    <property type="evidence" value="ECO:0007669"/>
    <property type="project" value="TreeGrafter"/>
</dbReference>
<keyword evidence="5" id="KW-0406">Ion transport</keyword>
<comment type="subcellular location">
    <subcellularLocation>
        <location evidence="1">Membrane</location>
        <topology evidence="1">Multi-pass membrane protein</topology>
    </subcellularLocation>
</comment>
<dbReference type="SFLD" id="SFLDG01168">
    <property type="entry name" value="Ferric_reductase_subgroup_(FRE"/>
    <property type="match status" value="1"/>
</dbReference>
<feature type="transmembrane region" description="Helical" evidence="8">
    <location>
        <begin position="326"/>
        <end position="344"/>
    </location>
</feature>
<dbReference type="GO" id="GO:0000293">
    <property type="term" value="F:ferric-chelate reductase activity"/>
    <property type="evidence" value="ECO:0007669"/>
    <property type="project" value="TreeGrafter"/>
</dbReference>
<feature type="transmembrane region" description="Helical" evidence="8">
    <location>
        <begin position="279"/>
        <end position="298"/>
    </location>
</feature>
<dbReference type="Pfam" id="PF01794">
    <property type="entry name" value="Ferric_reduct"/>
    <property type="match status" value="1"/>
</dbReference>
<feature type="transmembrane region" description="Helical" evidence="8">
    <location>
        <begin position="182"/>
        <end position="203"/>
    </location>
</feature>
<name>A0AAV9HKD3_9PEZI</name>
<evidence type="ECO:0000256" key="8">
    <source>
        <dbReference type="SAM" id="Phobius"/>
    </source>
</evidence>
<feature type="domain" description="FAD-binding FR-type" evidence="10">
    <location>
        <begin position="425"/>
        <end position="574"/>
    </location>
</feature>
<dbReference type="SFLD" id="SFLDS00052">
    <property type="entry name" value="Ferric_Reductase_Domain"/>
    <property type="match status" value="1"/>
</dbReference>
<evidence type="ECO:0000313" key="12">
    <source>
        <dbReference type="Proteomes" id="UP001321749"/>
    </source>
</evidence>
<dbReference type="EMBL" id="MU864993">
    <property type="protein sequence ID" value="KAK4461312.1"/>
    <property type="molecule type" value="Genomic_DNA"/>
</dbReference>
<dbReference type="GO" id="GO:0015677">
    <property type="term" value="P:copper ion import"/>
    <property type="evidence" value="ECO:0007669"/>
    <property type="project" value="TreeGrafter"/>
</dbReference>
<evidence type="ECO:0000256" key="2">
    <source>
        <dbReference type="ARBA" id="ARBA00022448"/>
    </source>
</evidence>
<gene>
    <name evidence="11" type="ORF">QBC42DRAFT_330113</name>
</gene>
<sequence>MKVPSAAVAVRWVVGLVGLSACPASGQLLAGYGFYPYEPLCAESCYRALSSYMLDCTPTAAGHDHDHGHGAATPPECYAANTPFLTTVAWCFHTKCEQNGVPVSKIQWFWERSVTGSPSVQAKWTYSTALDHVDPRPPASQLNDSHTYLNDTSIVSPVAYLKQWNVLGMVARENRVESKFSIIILATALGIPIVLTCLFYMPFLDTIVDRTKPYLVYPSLIGRYHVRPLPFRLGNAPTVGQGLYIFIFLLLSIVLAAADYKSGQPNAWFASRSKEVSAYVLYRTGTLGFMLLPIVFLFSSRNNVLLWLTNWSHSTYLLLHRWVARVFMLYAVVHSIIGLQNYAHYSKTPWWIWGAVATVAAVILTVGSGLYVRASHYELFLISHILLSVFLVIGCWYHLTGWYTSMGITLATTWGYEVWLYFAIAVWFSDRLLRLGRVLRHGAPRAKVTDLGQGYFRVDVRGVRWAATPGRHVYVYFPTLSLARPWENHPFSVIPTPTLPVRPLGLPARKDDEEKQQCAAELAQVASDRDHGGPAAAAGFTLFIKQSGGMTKHLRAHDGLLTLLDGPYSNSHTGDVLRCDRVLLIAGGIGITGVLAWASRHWNVKLAWSVSDSARGLTEAIDLSGIANREVRVGTRFEVDELINEEVAAGWERVGVVVCGPGGLCDDVRAAVVAAGRRAQGKTCFELEVDAYSW</sequence>
<reference evidence="11" key="2">
    <citation type="submission" date="2023-06" db="EMBL/GenBank/DDBJ databases">
        <authorList>
            <consortium name="Lawrence Berkeley National Laboratory"/>
            <person name="Mondo S.J."/>
            <person name="Hensen N."/>
            <person name="Bonometti L."/>
            <person name="Westerberg I."/>
            <person name="Brannstrom I.O."/>
            <person name="Guillou S."/>
            <person name="Cros-Aarteil S."/>
            <person name="Calhoun S."/>
            <person name="Haridas S."/>
            <person name="Kuo A."/>
            <person name="Pangilinan J."/>
            <person name="Riley R."/>
            <person name="Labutti K."/>
            <person name="Andreopoulos B."/>
            <person name="Lipzen A."/>
            <person name="Chen C."/>
            <person name="Yanf M."/>
            <person name="Daum C."/>
            <person name="Ng V."/>
            <person name="Clum A."/>
            <person name="Steindorff A."/>
            <person name="Ohm R."/>
            <person name="Martin F."/>
            <person name="Silar P."/>
            <person name="Natvig D."/>
            <person name="Lalanne C."/>
            <person name="Gautier V."/>
            <person name="Ament-Velasquez S.L."/>
            <person name="Kruys A."/>
            <person name="Hutchinson M.I."/>
            <person name="Powell A.J."/>
            <person name="Barry K."/>
            <person name="Miller A.N."/>
            <person name="Grigoriev I.V."/>
            <person name="Debuchy R."/>
            <person name="Gladieux P."/>
            <person name="Thoren M.H."/>
            <person name="Johannesson H."/>
        </authorList>
    </citation>
    <scope>NUCLEOTIDE SEQUENCE</scope>
    <source>
        <strain evidence="11">PSN324</strain>
    </source>
</reference>
<evidence type="ECO:0000256" key="3">
    <source>
        <dbReference type="ARBA" id="ARBA00022692"/>
    </source>
</evidence>
<dbReference type="GO" id="GO:0006879">
    <property type="term" value="P:intracellular iron ion homeostasis"/>
    <property type="evidence" value="ECO:0007669"/>
    <property type="project" value="TreeGrafter"/>
</dbReference>
<keyword evidence="7" id="KW-0325">Glycoprotein</keyword>
<dbReference type="PANTHER" id="PTHR32361">
    <property type="entry name" value="FERRIC/CUPRIC REDUCTASE TRANSMEMBRANE COMPONENT"/>
    <property type="match status" value="1"/>
</dbReference>
<feature type="transmembrane region" description="Helical" evidence="8">
    <location>
        <begin position="379"/>
        <end position="399"/>
    </location>
</feature>
<feature type="transmembrane region" description="Helical" evidence="8">
    <location>
        <begin position="350"/>
        <end position="372"/>
    </location>
</feature>
<reference evidence="11" key="1">
    <citation type="journal article" date="2023" name="Mol. Phylogenet. Evol.">
        <title>Genome-scale phylogeny and comparative genomics of the fungal order Sordariales.</title>
        <authorList>
            <person name="Hensen N."/>
            <person name="Bonometti L."/>
            <person name="Westerberg I."/>
            <person name="Brannstrom I.O."/>
            <person name="Guillou S."/>
            <person name="Cros-Aarteil S."/>
            <person name="Calhoun S."/>
            <person name="Haridas S."/>
            <person name="Kuo A."/>
            <person name="Mondo S."/>
            <person name="Pangilinan J."/>
            <person name="Riley R."/>
            <person name="LaButti K."/>
            <person name="Andreopoulos B."/>
            <person name="Lipzen A."/>
            <person name="Chen C."/>
            <person name="Yan M."/>
            <person name="Daum C."/>
            <person name="Ng V."/>
            <person name="Clum A."/>
            <person name="Steindorff A."/>
            <person name="Ohm R.A."/>
            <person name="Martin F."/>
            <person name="Silar P."/>
            <person name="Natvig D.O."/>
            <person name="Lalanne C."/>
            <person name="Gautier V."/>
            <person name="Ament-Velasquez S.L."/>
            <person name="Kruys A."/>
            <person name="Hutchinson M.I."/>
            <person name="Powell A.J."/>
            <person name="Barry K."/>
            <person name="Miller A.N."/>
            <person name="Grigoriev I.V."/>
            <person name="Debuchy R."/>
            <person name="Gladieux P."/>
            <person name="Hiltunen Thoren M."/>
            <person name="Johannesson H."/>
        </authorList>
    </citation>
    <scope>NUCLEOTIDE SEQUENCE</scope>
    <source>
        <strain evidence="11">PSN324</strain>
    </source>
</reference>
<dbReference type="InterPro" id="IPR017927">
    <property type="entry name" value="FAD-bd_FR_type"/>
</dbReference>
<dbReference type="AlphaFoldDB" id="A0AAV9HKD3"/>
<dbReference type="Gene3D" id="3.40.50.80">
    <property type="entry name" value="Nucleotide-binding domain of ferredoxin-NADP reductase (FNR) module"/>
    <property type="match status" value="1"/>
</dbReference>
<dbReference type="InterPro" id="IPR013112">
    <property type="entry name" value="FAD-bd_8"/>
</dbReference>
<keyword evidence="9" id="KW-0732">Signal</keyword>
<keyword evidence="2" id="KW-0813">Transport</keyword>
<dbReference type="InterPro" id="IPR039261">
    <property type="entry name" value="FNR_nucleotide-bd"/>
</dbReference>
<feature type="transmembrane region" description="Helical" evidence="8">
    <location>
        <begin position="405"/>
        <end position="428"/>
    </location>
</feature>
<keyword evidence="3 8" id="KW-0812">Transmembrane</keyword>
<dbReference type="InterPro" id="IPR051410">
    <property type="entry name" value="Ferric/Cupric_Reductase"/>
</dbReference>
<dbReference type="Proteomes" id="UP001321749">
    <property type="component" value="Unassembled WGS sequence"/>
</dbReference>
<feature type="signal peptide" evidence="9">
    <location>
        <begin position="1"/>
        <end position="26"/>
    </location>
</feature>
<evidence type="ECO:0000256" key="6">
    <source>
        <dbReference type="ARBA" id="ARBA00023136"/>
    </source>
</evidence>
<evidence type="ECO:0000313" key="11">
    <source>
        <dbReference type="EMBL" id="KAK4461312.1"/>
    </source>
</evidence>
<feature type="chain" id="PRO_5044024079" evidence="9">
    <location>
        <begin position="27"/>
        <end position="694"/>
    </location>
</feature>
<dbReference type="PANTHER" id="PTHR32361:SF9">
    <property type="entry name" value="FERRIC REDUCTASE TRANSMEMBRANE COMPONENT 3-RELATED"/>
    <property type="match status" value="1"/>
</dbReference>
<feature type="transmembrane region" description="Helical" evidence="8">
    <location>
        <begin position="239"/>
        <end position="258"/>
    </location>
</feature>
<proteinExistence type="predicted"/>
<protein>
    <submittedName>
        <fullName evidence="11">Ferric reductase-like transmembrane component</fullName>
    </submittedName>
</protein>
<dbReference type="PROSITE" id="PS51384">
    <property type="entry name" value="FAD_FR"/>
    <property type="match status" value="1"/>
</dbReference>
<comment type="caution">
    <text evidence="11">The sequence shown here is derived from an EMBL/GenBank/DDBJ whole genome shotgun (WGS) entry which is preliminary data.</text>
</comment>
<evidence type="ECO:0000256" key="7">
    <source>
        <dbReference type="ARBA" id="ARBA00023180"/>
    </source>
</evidence>
<dbReference type="PROSITE" id="PS51257">
    <property type="entry name" value="PROKAR_LIPOPROTEIN"/>
    <property type="match status" value="1"/>
</dbReference>
<keyword evidence="6 8" id="KW-0472">Membrane</keyword>
<keyword evidence="12" id="KW-1185">Reference proteome</keyword>
<evidence type="ECO:0000256" key="1">
    <source>
        <dbReference type="ARBA" id="ARBA00004141"/>
    </source>
</evidence>
<accession>A0AAV9HKD3</accession>
<organism evidence="11 12">
    <name type="scientific">Cladorrhinum samala</name>
    <dbReference type="NCBI Taxonomy" id="585594"/>
    <lineage>
        <taxon>Eukaryota</taxon>
        <taxon>Fungi</taxon>
        <taxon>Dikarya</taxon>
        <taxon>Ascomycota</taxon>
        <taxon>Pezizomycotina</taxon>
        <taxon>Sordariomycetes</taxon>
        <taxon>Sordariomycetidae</taxon>
        <taxon>Sordariales</taxon>
        <taxon>Podosporaceae</taxon>
        <taxon>Cladorrhinum</taxon>
    </lineage>
</organism>
<evidence type="ECO:0000256" key="4">
    <source>
        <dbReference type="ARBA" id="ARBA00022989"/>
    </source>
</evidence>
<dbReference type="Pfam" id="PF08022">
    <property type="entry name" value="FAD_binding_8"/>
    <property type="match status" value="1"/>
</dbReference>
<dbReference type="SUPFAM" id="SSF52343">
    <property type="entry name" value="Ferredoxin reductase-like, C-terminal NADP-linked domain"/>
    <property type="match status" value="1"/>
</dbReference>
<evidence type="ECO:0000259" key="10">
    <source>
        <dbReference type="PROSITE" id="PS51384"/>
    </source>
</evidence>
<keyword evidence="4 8" id="KW-1133">Transmembrane helix</keyword>
<dbReference type="InterPro" id="IPR013130">
    <property type="entry name" value="Fe3_Rdtase_TM_dom"/>
</dbReference>